<sequence>MFALARQTALRRAFSSGLGQQHTRHYASSRRLGRTLALVGAGLGFTAFLVEHPTIHADSNLPQKPESRNSSSDSTSLRSLVRAYVVYSMCSFPTLVDAAPKLLKVLMGIPVVRNITETFVRVTFFDQFVGGDTAQGTLPLLSSFRAANKGVLFSYSIEVDENEATSSNTSSKKKAQPVHKRCVDEMIRSIDVAADFEDSIVGQHARSGRRTWVAIKLTALLPDAQSLIALSSHILATRPQHEPSIPFPGCPRPTDLNVLNTTADSKFLSEKDIASLRELYSDLRRISLRAQERGVKLLIDAEYSWYQPAIDAMQLALMREFNKIPSQGDKSGPIVQPLVYGTFQAYLRRTPLHLAQSYRDAQANNYALGVKLVRGAYHPHEVSAHEAARVHGKQDSLSISPDALPPVWSSKNETDSCYNECVKMVVGWVKDDVRSNSASASSSTSKLSVGRWFYRKDDAKSSGLPNIGVLFGSHNGASVKLILSELLGNGLATSLGVENGEGEAVLKLEDEVIERVTLAQLYGMCDELTDYIVRRTSSNAPMVLNGRFSVCRAVPYGSLTETMPYLSRRAIENKSVLGNGHAAEERRRAGREIWAKVFG</sequence>
<evidence type="ECO:0000256" key="3">
    <source>
        <dbReference type="ARBA" id="ARBA00023002"/>
    </source>
</evidence>
<reference evidence="7" key="1">
    <citation type="submission" date="2022-08" db="EMBL/GenBank/DDBJ databases">
        <title>A Global Phylogenomic Analysis of the Shiitake Genus Lentinula.</title>
        <authorList>
            <consortium name="DOE Joint Genome Institute"/>
            <person name="Sierra-Patev S."/>
            <person name="Min B."/>
            <person name="Naranjo-Ortiz M."/>
            <person name="Looney B."/>
            <person name="Konkel Z."/>
            <person name="Slot J.C."/>
            <person name="Sakamoto Y."/>
            <person name="Steenwyk J.L."/>
            <person name="Rokas A."/>
            <person name="Carro J."/>
            <person name="Camarero S."/>
            <person name="Ferreira P."/>
            <person name="Molpeceres G."/>
            <person name="Ruiz-Duenas F.J."/>
            <person name="Serrano A."/>
            <person name="Henrissat B."/>
            <person name="Drula E."/>
            <person name="Hughes K.W."/>
            <person name="Mata J.L."/>
            <person name="Ishikawa N.K."/>
            <person name="Vargas-Isla R."/>
            <person name="Ushijima S."/>
            <person name="Smith C.A."/>
            <person name="Ahrendt S."/>
            <person name="Andreopoulos W."/>
            <person name="He G."/>
            <person name="Labutti K."/>
            <person name="Lipzen A."/>
            <person name="Ng V."/>
            <person name="Riley R."/>
            <person name="Sandor L."/>
            <person name="Barry K."/>
            <person name="Martinez A.T."/>
            <person name="Xiao Y."/>
            <person name="Gibbons J.G."/>
            <person name="Terashima K."/>
            <person name="Grigoriev I.V."/>
            <person name="Hibbett D.S."/>
        </authorList>
    </citation>
    <scope>NUCLEOTIDE SEQUENCE</scope>
    <source>
        <strain evidence="7">RHP3577 ss4</strain>
    </source>
</reference>
<evidence type="ECO:0000313" key="7">
    <source>
        <dbReference type="EMBL" id="KAJ4476569.1"/>
    </source>
</evidence>
<keyword evidence="5" id="KW-0274">FAD</keyword>
<organism evidence="7 8">
    <name type="scientific">Lentinula lateritia</name>
    <dbReference type="NCBI Taxonomy" id="40482"/>
    <lineage>
        <taxon>Eukaryota</taxon>
        <taxon>Fungi</taxon>
        <taxon>Dikarya</taxon>
        <taxon>Basidiomycota</taxon>
        <taxon>Agaricomycotina</taxon>
        <taxon>Agaricomycetes</taxon>
        <taxon>Agaricomycetidae</taxon>
        <taxon>Agaricales</taxon>
        <taxon>Marasmiineae</taxon>
        <taxon>Omphalotaceae</taxon>
        <taxon>Lentinula</taxon>
    </lineage>
</organism>
<dbReference type="Gene3D" id="3.20.20.220">
    <property type="match status" value="1"/>
</dbReference>
<comment type="similarity">
    <text evidence="1 5">Belongs to the proline oxidase family.</text>
</comment>
<comment type="catalytic activity">
    <reaction evidence="5">
        <text>L-proline + a quinone = (S)-1-pyrroline-5-carboxylate + a quinol + H(+)</text>
        <dbReference type="Rhea" id="RHEA:23784"/>
        <dbReference type="ChEBI" id="CHEBI:15378"/>
        <dbReference type="ChEBI" id="CHEBI:17388"/>
        <dbReference type="ChEBI" id="CHEBI:24646"/>
        <dbReference type="ChEBI" id="CHEBI:60039"/>
        <dbReference type="ChEBI" id="CHEBI:132124"/>
        <dbReference type="EC" id="1.5.5.2"/>
    </reaction>
</comment>
<keyword evidence="3 5" id="KW-0560">Oxidoreductase</keyword>
<evidence type="ECO:0000256" key="5">
    <source>
        <dbReference type="RuleBase" id="RU364054"/>
    </source>
</evidence>
<dbReference type="InterPro" id="IPR029041">
    <property type="entry name" value="FAD-linked_oxidoreductase-like"/>
</dbReference>
<comment type="cofactor">
    <cofactor evidence="5">
        <name>FAD</name>
        <dbReference type="ChEBI" id="CHEBI:57692"/>
    </cofactor>
</comment>
<accession>A0ABQ8V6F3</accession>
<evidence type="ECO:0000313" key="8">
    <source>
        <dbReference type="Proteomes" id="UP001150217"/>
    </source>
</evidence>
<name>A0ABQ8V6F3_9AGAR</name>
<dbReference type="Pfam" id="PF01619">
    <property type="entry name" value="Pro_dh"/>
    <property type="match status" value="1"/>
</dbReference>
<evidence type="ECO:0000259" key="6">
    <source>
        <dbReference type="Pfam" id="PF01619"/>
    </source>
</evidence>
<keyword evidence="5" id="KW-0285">Flavoprotein</keyword>
<feature type="domain" description="Proline dehydrogenase" evidence="6">
    <location>
        <begin position="180"/>
        <end position="577"/>
    </location>
</feature>
<evidence type="ECO:0000256" key="1">
    <source>
        <dbReference type="ARBA" id="ARBA00005869"/>
    </source>
</evidence>
<keyword evidence="4 5" id="KW-0642">Proline metabolism</keyword>
<dbReference type="InterPro" id="IPR015659">
    <property type="entry name" value="Proline_oxidase"/>
</dbReference>
<dbReference type="Proteomes" id="UP001150217">
    <property type="component" value="Unassembled WGS sequence"/>
</dbReference>
<evidence type="ECO:0000256" key="4">
    <source>
        <dbReference type="ARBA" id="ARBA00023062"/>
    </source>
</evidence>
<dbReference type="SUPFAM" id="SSF51730">
    <property type="entry name" value="FAD-linked oxidoreductase"/>
    <property type="match status" value="1"/>
</dbReference>
<dbReference type="InterPro" id="IPR002872">
    <property type="entry name" value="Proline_DH_dom"/>
</dbReference>
<proteinExistence type="inferred from homology"/>
<comment type="function">
    <text evidence="5">Converts proline to delta-1-pyrroline-5-carboxylate.</text>
</comment>
<gene>
    <name evidence="7" type="ORF">C8R41DRAFT_535832</name>
</gene>
<dbReference type="EC" id="1.5.5.2" evidence="2 5"/>
<dbReference type="EMBL" id="JANVFT010000070">
    <property type="protein sequence ID" value="KAJ4476569.1"/>
    <property type="molecule type" value="Genomic_DNA"/>
</dbReference>
<dbReference type="PANTHER" id="PTHR13914:SF0">
    <property type="entry name" value="PROLINE DEHYDROGENASE 1, MITOCHONDRIAL"/>
    <property type="match status" value="1"/>
</dbReference>
<protein>
    <recommendedName>
        <fullName evidence="2 5">Proline dehydrogenase</fullName>
        <ecNumber evidence="2 5">1.5.5.2</ecNumber>
    </recommendedName>
</protein>
<dbReference type="PANTHER" id="PTHR13914">
    <property type="entry name" value="PROLINE OXIDASE"/>
    <property type="match status" value="1"/>
</dbReference>
<keyword evidence="8" id="KW-1185">Reference proteome</keyword>
<evidence type="ECO:0000256" key="2">
    <source>
        <dbReference type="ARBA" id="ARBA00012695"/>
    </source>
</evidence>
<comment type="caution">
    <text evidence="7">The sequence shown here is derived from an EMBL/GenBank/DDBJ whole genome shotgun (WGS) entry which is preliminary data.</text>
</comment>